<dbReference type="AlphaFoldDB" id="A0A8X6MCN9"/>
<dbReference type="OrthoDB" id="6432028at2759"/>
<evidence type="ECO:0000256" key="1">
    <source>
        <dbReference type="SAM" id="MobiDB-lite"/>
    </source>
</evidence>
<comment type="caution">
    <text evidence="2">The sequence shown here is derived from an EMBL/GenBank/DDBJ whole genome shotgun (WGS) entry which is preliminary data.</text>
</comment>
<dbReference type="EMBL" id="BMAV01026038">
    <property type="protein sequence ID" value="GFS46785.1"/>
    <property type="molecule type" value="Genomic_DNA"/>
</dbReference>
<feature type="region of interest" description="Disordered" evidence="1">
    <location>
        <begin position="23"/>
        <end position="47"/>
    </location>
</feature>
<feature type="compositionally biased region" description="Basic and acidic residues" evidence="1">
    <location>
        <begin position="23"/>
        <end position="36"/>
    </location>
</feature>
<evidence type="ECO:0000313" key="2">
    <source>
        <dbReference type="EMBL" id="GFS46785.1"/>
    </source>
</evidence>
<evidence type="ECO:0000313" key="3">
    <source>
        <dbReference type="Proteomes" id="UP000886998"/>
    </source>
</evidence>
<accession>A0A8X6MCN9</accession>
<organism evidence="2 3">
    <name type="scientific">Trichonephila inaurata madagascariensis</name>
    <dbReference type="NCBI Taxonomy" id="2747483"/>
    <lineage>
        <taxon>Eukaryota</taxon>
        <taxon>Metazoa</taxon>
        <taxon>Ecdysozoa</taxon>
        <taxon>Arthropoda</taxon>
        <taxon>Chelicerata</taxon>
        <taxon>Arachnida</taxon>
        <taxon>Araneae</taxon>
        <taxon>Araneomorphae</taxon>
        <taxon>Entelegynae</taxon>
        <taxon>Araneoidea</taxon>
        <taxon>Nephilidae</taxon>
        <taxon>Trichonephila</taxon>
        <taxon>Trichonephila inaurata</taxon>
    </lineage>
</organism>
<name>A0A8X6MCN9_9ARAC</name>
<keyword evidence="3" id="KW-1185">Reference proteome</keyword>
<sequence length="113" mass="13414">MNFFSLLRLRALQAEAASRSCDRDDEQKLSGREMVKKRGQQAEGAKGPSSLFLLSDDNLIRRYTKFIIEWPYPFLFLPSLMVRSHEPLSTTRRSIDCKFQYFRYLFKLRIEIQ</sequence>
<reference evidence="2" key="1">
    <citation type="submission" date="2020-08" db="EMBL/GenBank/DDBJ databases">
        <title>Multicomponent nature underlies the extraordinary mechanical properties of spider dragline silk.</title>
        <authorList>
            <person name="Kono N."/>
            <person name="Nakamura H."/>
            <person name="Mori M."/>
            <person name="Yoshida Y."/>
            <person name="Ohtoshi R."/>
            <person name="Malay A.D."/>
            <person name="Moran D.A.P."/>
            <person name="Tomita M."/>
            <person name="Numata K."/>
            <person name="Arakawa K."/>
        </authorList>
    </citation>
    <scope>NUCLEOTIDE SEQUENCE</scope>
</reference>
<proteinExistence type="predicted"/>
<gene>
    <name evidence="2" type="ORF">TNIN_95491</name>
</gene>
<dbReference type="Proteomes" id="UP000886998">
    <property type="component" value="Unassembled WGS sequence"/>
</dbReference>
<protein>
    <submittedName>
        <fullName evidence="2">Uncharacterized protein</fullName>
    </submittedName>
</protein>